<reference evidence="2" key="1">
    <citation type="submission" date="2020-11" db="EMBL/GenBank/DDBJ databases">
        <authorList>
            <consortium name="DOE Joint Genome Institute"/>
            <person name="Ahrendt S."/>
            <person name="Riley R."/>
            <person name="Andreopoulos W."/>
            <person name="Labutti K."/>
            <person name="Pangilinan J."/>
            <person name="Ruiz-Duenas F.J."/>
            <person name="Barrasa J.M."/>
            <person name="Sanchez-Garcia M."/>
            <person name="Camarero S."/>
            <person name="Miyauchi S."/>
            <person name="Serrano A."/>
            <person name="Linde D."/>
            <person name="Babiker R."/>
            <person name="Drula E."/>
            <person name="Ayuso-Fernandez I."/>
            <person name="Pacheco R."/>
            <person name="Padilla G."/>
            <person name="Ferreira P."/>
            <person name="Barriuso J."/>
            <person name="Kellner H."/>
            <person name="Castanera R."/>
            <person name="Alfaro M."/>
            <person name="Ramirez L."/>
            <person name="Pisabarro A.G."/>
            <person name="Kuo A."/>
            <person name="Tritt A."/>
            <person name="Lipzen A."/>
            <person name="He G."/>
            <person name="Yan M."/>
            <person name="Ng V."/>
            <person name="Cullen D."/>
            <person name="Martin F."/>
            <person name="Rosso M.-N."/>
            <person name="Henrissat B."/>
            <person name="Hibbett D."/>
            <person name="Martinez A.T."/>
            <person name="Grigoriev I.V."/>
        </authorList>
    </citation>
    <scope>NUCLEOTIDE SEQUENCE</scope>
    <source>
        <strain evidence="2">CIRM-BRFM 674</strain>
    </source>
</reference>
<evidence type="ECO:0000313" key="3">
    <source>
        <dbReference type="Proteomes" id="UP000807469"/>
    </source>
</evidence>
<organism evidence="2 3">
    <name type="scientific">Pholiota conissans</name>
    <dbReference type="NCBI Taxonomy" id="109636"/>
    <lineage>
        <taxon>Eukaryota</taxon>
        <taxon>Fungi</taxon>
        <taxon>Dikarya</taxon>
        <taxon>Basidiomycota</taxon>
        <taxon>Agaricomycotina</taxon>
        <taxon>Agaricomycetes</taxon>
        <taxon>Agaricomycetidae</taxon>
        <taxon>Agaricales</taxon>
        <taxon>Agaricineae</taxon>
        <taxon>Strophariaceae</taxon>
        <taxon>Pholiota</taxon>
    </lineage>
</organism>
<accession>A0A9P6CXP9</accession>
<evidence type="ECO:0000256" key="1">
    <source>
        <dbReference type="SAM" id="MobiDB-lite"/>
    </source>
</evidence>
<sequence>MSLGGFLHSKSASNEIDRNTTLCLACSSSLPPLKGLSSPSTSSSSSFNLVHITQCCQRPICPLCISSNPRLARYDPCLACLGGVGVVKSQTTSPLPKSPALKGDMLTTHDRNFNLDGSLRDEDTFVLGEDDNDDETDEHSLSDTSTDSNLPPSYDSSLSESIGDQEPAKASTGPCKYYLKRSDTLMGICLRFGVDSHEVCKLNNLPTSVMRTTPHLLHTRAFIILPVNPKTSQYASAQVHDAEEKERIRRREENLTGVSQRPM</sequence>
<proteinExistence type="predicted"/>
<keyword evidence="3" id="KW-1185">Reference proteome</keyword>
<feature type="compositionally biased region" description="Polar residues" evidence="1">
    <location>
        <begin position="142"/>
        <end position="162"/>
    </location>
</feature>
<dbReference type="InterPro" id="IPR036779">
    <property type="entry name" value="LysM_dom_sf"/>
</dbReference>
<evidence type="ECO:0000313" key="2">
    <source>
        <dbReference type="EMBL" id="KAF9484356.1"/>
    </source>
</evidence>
<dbReference type="OrthoDB" id="2107166at2759"/>
<dbReference type="Gene3D" id="3.10.350.10">
    <property type="entry name" value="LysM domain"/>
    <property type="match status" value="1"/>
</dbReference>
<name>A0A9P6CXP9_9AGAR</name>
<feature type="compositionally biased region" description="Acidic residues" evidence="1">
    <location>
        <begin position="128"/>
        <end position="137"/>
    </location>
</feature>
<evidence type="ECO:0008006" key="4">
    <source>
        <dbReference type="Google" id="ProtNLM"/>
    </source>
</evidence>
<comment type="caution">
    <text evidence="2">The sequence shown here is derived from an EMBL/GenBank/DDBJ whole genome shotgun (WGS) entry which is preliminary data.</text>
</comment>
<dbReference type="Proteomes" id="UP000807469">
    <property type="component" value="Unassembled WGS sequence"/>
</dbReference>
<dbReference type="EMBL" id="MU155144">
    <property type="protein sequence ID" value="KAF9484356.1"/>
    <property type="molecule type" value="Genomic_DNA"/>
</dbReference>
<protein>
    <recommendedName>
        <fullName evidence="4">LysM domain-containing protein</fullName>
    </recommendedName>
</protein>
<dbReference type="AlphaFoldDB" id="A0A9P6CXP9"/>
<gene>
    <name evidence="2" type="ORF">BDN70DRAFT_849869</name>
</gene>
<feature type="region of interest" description="Disordered" evidence="1">
    <location>
        <begin position="124"/>
        <end position="173"/>
    </location>
</feature>